<dbReference type="EMBL" id="JBEPTQ010000002">
    <property type="protein sequence ID" value="MET4721192.1"/>
    <property type="molecule type" value="Genomic_DNA"/>
</dbReference>
<gene>
    <name evidence="1" type="ORF">ABIF63_005298</name>
</gene>
<comment type="caution">
    <text evidence="1">The sequence shown here is derived from an EMBL/GenBank/DDBJ whole genome shotgun (WGS) entry which is preliminary data.</text>
</comment>
<proteinExistence type="predicted"/>
<keyword evidence="2" id="KW-1185">Reference proteome</keyword>
<evidence type="ECO:0000313" key="1">
    <source>
        <dbReference type="EMBL" id="MET4721192.1"/>
    </source>
</evidence>
<sequence length="93" mass="10214">MKHTEERPYADPEAAARKLVELAASAEAVQDGRIYIERINAPFLFKLKGSGSEFGAGLKHAIECGWLQLHESGTYVKLMPFGEDLLTGKLHTG</sequence>
<organism evidence="1 2">
    <name type="scientific">Bradyrhizobium japonicum</name>
    <dbReference type="NCBI Taxonomy" id="375"/>
    <lineage>
        <taxon>Bacteria</taxon>
        <taxon>Pseudomonadati</taxon>
        <taxon>Pseudomonadota</taxon>
        <taxon>Alphaproteobacteria</taxon>
        <taxon>Hyphomicrobiales</taxon>
        <taxon>Nitrobacteraceae</taxon>
        <taxon>Bradyrhizobium</taxon>
    </lineage>
</organism>
<accession>A0ABV2RWA8</accession>
<evidence type="ECO:0000313" key="2">
    <source>
        <dbReference type="Proteomes" id="UP001549291"/>
    </source>
</evidence>
<reference evidence="1 2" key="1">
    <citation type="submission" date="2024-06" db="EMBL/GenBank/DDBJ databases">
        <title>Genomic Encyclopedia of Type Strains, Phase V (KMG-V): Genome sequencing to study the core and pangenomes of soil and plant-associated prokaryotes.</title>
        <authorList>
            <person name="Whitman W."/>
        </authorList>
    </citation>
    <scope>NUCLEOTIDE SEQUENCE [LARGE SCALE GENOMIC DNA]</scope>
    <source>
        <strain evidence="1 2">USDA 160</strain>
    </source>
</reference>
<protein>
    <submittedName>
        <fullName evidence="1">Uncharacterized protein</fullName>
    </submittedName>
</protein>
<dbReference type="RefSeq" id="WP_038958801.1">
    <property type="nucleotide sequence ID" value="NZ_CP066351.1"/>
</dbReference>
<name>A0ABV2RWA8_BRAJP</name>
<dbReference type="Proteomes" id="UP001549291">
    <property type="component" value="Unassembled WGS sequence"/>
</dbReference>